<evidence type="ECO:0000256" key="3">
    <source>
        <dbReference type="ARBA" id="ARBA00022679"/>
    </source>
</evidence>
<keyword evidence="2" id="KW-1003">Cell membrane</keyword>
<keyword evidence="3" id="KW-0808">Transferase</keyword>
<dbReference type="Proteomes" id="UP000672097">
    <property type="component" value="Unassembled WGS sequence"/>
</dbReference>
<comment type="caution">
    <text evidence="8">The sequence shown here is derived from an EMBL/GenBank/DDBJ whole genome shotgun (WGS) entry which is preliminary data.</text>
</comment>
<organism evidence="8 9">
    <name type="scientific">Ideonella paludis</name>
    <dbReference type="NCBI Taxonomy" id="1233411"/>
    <lineage>
        <taxon>Bacteria</taxon>
        <taxon>Pseudomonadati</taxon>
        <taxon>Pseudomonadota</taxon>
        <taxon>Betaproteobacteria</taxon>
        <taxon>Burkholderiales</taxon>
        <taxon>Sphaerotilaceae</taxon>
        <taxon>Ideonella</taxon>
    </lineage>
</organism>
<feature type="transmembrane region" description="Helical" evidence="7">
    <location>
        <begin position="125"/>
        <end position="142"/>
    </location>
</feature>
<reference evidence="8 9" key="1">
    <citation type="submission" date="2021-04" db="EMBL/GenBank/DDBJ databases">
        <title>The genome sequence of type strain Ideonella paludis KCTC 32238.</title>
        <authorList>
            <person name="Liu Y."/>
        </authorList>
    </citation>
    <scope>NUCLEOTIDE SEQUENCE [LARGE SCALE GENOMIC DNA]</scope>
    <source>
        <strain evidence="8 9">KCTC 32238</strain>
    </source>
</reference>
<feature type="transmembrane region" description="Helical" evidence="7">
    <location>
        <begin position="180"/>
        <end position="198"/>
    </location>
</feature>
<dbReference type="CDD" id="cd06912">
    <property type="entry name" value="GT_MraY_like"/>
    <property type="match status" value="1"/>
</dbReference>
<keyword evidence="9" id="KW-1185">Reference proteome</keyword>
<dbReference type="PANTHER" id="PTHR22926:SF3">
    <property type="entry name" value="UNDECAPRENYL-PHOSPHATE ALPHA-N-ACETYLGLUCOSAMINYL 1-PHOSPHATE TRANSFERASE"/>
    <property type="match status" value="1"/>
</dbReference>
<accession>A0ABS5DWU9</accession>
<feature type="transmembrane region" description="Helical" evidence="7">
    <location>
        <begin position="35"/>
        <end position="53"/>
    </location>
</feature>
<dbReference type="InterPro" id="IPR000715">
    <property type="entry name" value="Glycosyl_transferase_4"/>
</dbReference>
<evidence type="ECO:0000256" key="5">
    <source>
        <dbReference type="ARBA" id="ARBA00022989"/>
    </source>
</evidence>
<proteinExistence type="predicted"/>
<feature type="transmembrane region" description="Helical" evidence="7">
    <location>
        <begin position="94"/>
        <end position="113"/>
    </location>
</feature>
<keyword evidence="5 7" id="KW-1133">Transmembrane helix</keyword>
<dbReference type="EMBL" id="JAGQDG010000003">
    <property type="protein sequence ID" value="MBQ0935610.1"/>
    <property type="molecule type" value="Genomic_DNA"/>
</dbReference>
<protein>
    <submittedName>
        <fullName evidence="8">Glycosyltransferase family 4 protein</fullName>
    </submittedName>
</protein>
<evidence type="ECO:0000313" key="8">
    <source>
        <dbReference type="EMBL" id="MBQ0935610.1"/>
    </source>
</evidence>
<dbReference type="PANTHER" id="PTHR22926">
    <property type="entry name" value="PHOSPHO-N-ACETYLMURAMOYL-PENTAPEPTIDE-TRANSFERASE"/>
    <property type="match status" value="1"/>
</dbReference>
<evidence type="ECO:0000256" key="2">
    <source>
        <dbReference type="ARBA" id="ARBA00022475"/>
    </source>
</evidence>
<gene>
    <name evidence="8" type="ORF">KAK11_09745</name>
</gene>
<comment type="subcellular location">
    <subcellularLocation>
        <location evidence="1">Cell membrane</location>
        <topology evidence="1">Multi-pass membrane protein</topology>
    </subcellularLocation>
</comment>
<keyword evidence="6 7" id="KW-0472">Membrane</keyword>
<evidence type="ECO:0000313" key="9">
    <source>
        <dbReference type="Proteomes" id="UP000672097"/>
    </source>
</evidence>
<sequence>MHQHVVPRIGGVGIAAGLLASLGVAYWQWPALGNSLAWLLAAALPSFALGLHEDLTKAVSPRRRLVATAFSGLLAWWLLGAKVAPLGMGVVDQVLGFTAVSLGVTMLFVAGLANSVNIIDGMNGLASMCSAIMFAAMTYVALQVGDVFVAAMSVAGVGACLGFFVWNYPRGLIFLGDGGAYLLGFWLSALSLLLVARNPSVSPLLPFTLLAYPMFETLFTMYRRKVIRGRPMTLPDGIHLHTLIYRRLMRWALGRDGSMEPTRGNSMTSPYLWVLSSVSVVPATVFWDNSVAMLVACGVFVLAYLSLYSRIVTFRTPSWMGRFRHSKQVDAEPEQQP</sequence>
<feature type="transmembrane region" description="Helical" evidence="7">
    <location>
        <begin position="12"/>
        <end position="29"/>
    </location>
</feature>
<feature type="transmembrane region" description="Helical" evidence="7">
    <location>
        <begin position="148"/>
        <end position="168"/>
    </location>
</feature>
<evidence type="ECO:0000256" key="4">
    <source>
        <dbReference type="ARBA" id="ARBA00022692"/>
    </source>
</evidence>
<evidence type="ECO:0000256" key="1">
    <source>
        <dbReference type="ARBA" id="ARBA00004651"/>
    </source>
</evidence>
<feature type="transmembrane region" description="Helical" evidence="7">
    <location>
        <begin position="204"/>
        <end position="222"/>
    </location>
</feature>
<evidence type="ECO:0000256" key="7">
    <source>
        <dbReference type="SAM" id="Phobius"/>
    </source>
</evidence>
<evidence type="ECO:0000256" key="6">
    <source>
        <dbReference type="ARBA" id="ARBA00023136"/>
    </source>
</evidence>
<keyword evidence="4 7" id="KW-0812">Transmembrane</keyword>
<dbReference type="Pfam" id="PF00953">
    <property type="entry name" value="Glycos_transf_4"/>
    <property type="match status" value="1"/>
</dbReference>
<name>A0ABS5DWU9_9BURK</name>
<feature type="transmembrane region" description="Helical" evidence="7">
    <location>
        <begin position="293"/>
        <end position="314"/>
    </location>
</feature>
<feature type="transmembrane region" description="Helical" evidence="7">
    <location>
        <begin position="270"/>
        <end position="287"/>
    </location>
</feature>
<feature type="transmembrane region" description="Helical" evidence="7">
    <location>
        <begin position="65"/>
        <end position="88"/>
    </location>
</feature>